<evidence type="ECO:0000313" key="2">
    <source>
        <dbReference type="Proteomes" id="UP000192907"/>
    </source>
</evidence>
<dbReference type="STRING" id="1513793.SAMN06296036_105119"/>
<dbReference type="Proteomes" id="UP000192907">
    <property type="component" value="Unassembled WGS sequence"/>
</dbReference>
<protein>
    <submittedName>
        <fullName evidence="1">Uncharacterized protein</fullName>
    </submittedName>
</protein>
<reference evidence="2" key="1">
    <citation type="submission" date="2017-04" db="EMBL/GenBank/DDBJ databases">
        <authorList>
            <person name="Varghese N."/>
            <person name="Submissions S."/>
        </authorList>
    </citation>
    <scope>NUCLEOTIDE SEQUENCE [LARGE SCALE GENOMIC DNA]</scope>
    <source>
        <strain evidence="2">RKEM611</strain>
    </source>
</reference>
<sequence length="150" mass="17550">MNRIASGLLFLMFSSIAFGDEFLFLCEMNWTNGTPATVRCMKEEFGAKASISEKSLRGIHQVQLQDMKSRFPEGECSTNTNRTRMSLDVRTVCKTKTRIIEFASIWPLDYRTKQYFRSSMPEIIESKILEFFRTTHFDRKLEKPIIQWGK</sequence>
<keyword evidence="2" id="KW-1185">Reference proteome</keyword>
<name>A0A1Y6BPP6_9BACT</name>
<accession>A0A1Y6BPP6</accession>
<dbReference type="RefSeq" id="WP_132317461.1">
    <property type="nucleotide sequence ID" value="NZ_FWZT01000005.1"/>
</dbReference>
<evidence type="ECO:0000313" key="1">
    <source>
        <dbReference type="EMBL" id="SMF11889.1"/>
    </source>
</evidence>
<gene>
    <name evidence="1" type="ORF">SAMN06296036_105119</name>
</gene>
<dbReference type="AlphaFoldDB" id="A0A1Y6BPP6"/>
<dbReference type="EMBL" id="FWZT01000005">
    <property type="protein sequence ID" value="SMF11889.1"/>
    <property type="molecule type" value="Genomic_DNA"/>
</dbReference>
<proteinExistence type="predicted"/>
<organism evidence="1 2">
    <name type="scientific">Pseudobacteriovorax antillogorgiicola</name>
    <dbReference type="NCBI Taxonomy" id="1513793"/>
    <lineage>
        <taxon>Bacteria</taxon>
        <taxon>Pseudomonadati</taxon>
        <taxon>Bdellovibrionota</taxon>
        <taxon>Oligoflexia</taxon>
        <taxon>Oligoflexales</taxon>
        <taxon>Pseudobacteriovoracaceae</taxon>
        <taxon>Pseudobacteriovorax</taxon>
    </lineage>
</organism>